<name>A0ACA9R1Z2_9GLOM</name>
<protein>
    <submittedName>
        <fullName evidence="1">1307_t:CDS:1</fullName>
    </submittedName>
</protein>
<organism evidence="1 2">
    <name type="scientific">Acaulospora colombiana</name>
    <dbReference type="NCBI Taxonomy" id="27376"/>
    <lineage>
        <taxon>Eukaryota</taxon>
        <taxon>Fungi</taxon>
        <taxon>Fungi incertae sedis</taxon>
        <taxon>Mucoromycota</taxon>
        <taxon>Glomeromycotina</taxon>
        <taxon>Glomeromycetes</taxon>
        <taxon>Diversisporales</taxon>
        <taxon>Acaulosporaceae</taxon>
        <taxon>Acaulospora</taxon>
    </lineage>
</organism>
<feature type="non-terminal residue" evidence="1">
    <location>
        <position position="1"/>
    </location>
</feature>
<accession>A0ACA9R1Z2</accession>
<evidence type="ECO:0000313" key="2">
    <source>
        <dbReference type="Proteomes" id="UP000789525"/>
    </source>
</evidence>
<feature type="non-terminal residue" evidence="1">
    <location>
        <position position="205"/>
    </location>
</feature>
<comment type="caution">
    <text evidence="1">The sequence shown here is derived from an EMBL/GenBank/DDBJ whole genome shotgun (WGS) entry which is preliminary data.</text>
</comment>
<proteinExistence type="predicted"/>
<sequence length="205" mass="22133">EPQTRSNDFIGFTWGPTIDAFDGPIQSPRSPHVHSAQSSGKRPIFNSQSRITPQSNISPKYQKATSSLMTPVRASSSQPQQPPPSTIRRTVGGTARKAGVTRELSEVEALKQMGDCVRASARKRLSEGTGRGSVAAPSTGSGARRRSSWVRMTLDFENLGNNEDEEDGGKSGYGDEGGGGLRIFVKDRKMRTASIGSRKRLWSAP</sequence>
<keyword evidence="2" id="KW-1185">Reference proteome</keyword>
<dbReference type="Proteomes" id="UP000789525">
    <property type="component" value="Unassembled WGS sequence"/>
</dbReference>
<dbReference type="EMBL" id="CAJVPT010066380">
    <property type="protein sequence ID" value="CAG8773328.1"/>
    <property type="molecule type" value="Genomic_DNA"/>
</dbReference>
<evidence type="ECO:0000313" key="1">
    <source>
        <dbReference type="EMBL" id="CAG8773328.1"/>
    </source>
</evidence>
<gene>
    <name evidence="1" type="ORF">ACOLOM_LOCUS13937</name>
</gene>
<reference evidence="1" key="1">
    <citation type="submission" date="2021-06" db="EMBL/GenBank/DDBJ databases">
        <authorList>
            <person name="Kallberg Y."/>
            <person name="Tangrot J."/>
            <person name="Rosling A."/>
        </authorList>
    </citation>
    <scope>NUCLEOTIDE SEQUENCE</scope>
    <source>
        <strain evidence="1">CL356</strain>
    </source>
</reference>